<reference evidence="2" key="1">
    <citation type="submission" date="2016-05" db="EMBL/GenBank/DDBJ databases">
        <authorList>
            <person name="Lavstsen T."/>
            <person name="Jespersen J.S."/>
        </authorList>
    </citation>
    <scope>NUCLEOTIDE SEQUENCE [LARGE SCALE GENOMIC DNA]</scope>
</reference>
<accession>A0A1A8VVL9</accession>
<protein>
    <submittedName>
        <fullName evidence="2">Uncharacterized protein</fullName>
    </submittedName>
</protein>
<evidence type="ECO:0000313" key="3">
    <source>
        <dbReference type="EMBL" id="SBS88464.1"/>
    </source>
</evidence>
<organism evidence="2 5">
    <name type="scientific">Plasmodium ovale curtisi</name>
    <dbReference type="NCBI Taxonomy" id="864141"/>
    <lineage>
        <taxon>Eukaryota</taxon>
        <taxon>Sar</taxon>
        <taxon>Alveolata</taxon>
        <taxon>Apicomplexa</taxon>
        <taxon>Aconoidasida</taxon>
        <taxon>Haemosporida</taxon>
        <taxon>Plasmodiidae</taxon>
        <taxon>Plasmodium</taxon>
        <taxon>Plasmodium (Plasmodium)</taxon>
    </lineage>
</organism>
<sequence>MSEIKENCEKIPQNKKKVSCCIKIVPQSKRKSKRNGDLRSSSLNSNIKVNSVFKGNDSVNNMDEFELQCRNYLDDVLKINDYVKLPNSINNENDKRKWKKAHSLRNKMKEYDLMTRRRLYQSNSVSTKAKFNRERYIILNKIPRYREAFPSIMDTSNKVKEDIIRTYLKTHAACLLSEMKKSGNSVNFQKKRNSSSTYRKSTSIEDGNYSLNYYHSDHPGRYKSINRRETEKGYKKDLSYNLWKKIFLENIKNGKISPTTKRYLNKYGLTNYSLENYHPNNHNMRNHDLNNYNILVNGTYHNFNLNTNKRNTNINSKMNQRSISNKNLSNKKPQGNNNSNYPNKIILHNEKREDAYELKSSKIKINKNSSAPVKNYNMNNSSNEGKNMRCRDSFKTNITHNIANTDYQNSNNNSAYSTDSVNKSSHSQGKTLYEKYRQKNENFVYKRDRFSLMGRIKNNKDIEKTPNAACRWEKKELRKDNDDSDKETPLTNAAVVRKRFAILVIKQKSMKKLK</sequence>
<dbReference type="Proteomes" id="UP000078560">
    <property type="component" value="Unassembled WGS sequence"/>
</dbReference>
<gene>
    <name evidence="3" type="ORF">POVCU1_015760</name>
    <name evidence="2" type="ORF">POVCU2_0017640</name>
</gene>
<evidence type="ECO:0000313" key="5">
    <source>
        <dbReference type="Proteomes" id="UP000078560"/>
    </source>
</evidence>
<dbReference type="Proteomes" id="UP000078546">
    <property type="component" value="Unassembled WGS sequence"/>
</dbReference>
<evidence type="ECO:0000313" key="4">
    <source>
        <dbReference type="Proteomes" id="UP000078546"/>
    </source>
</evidence>
<reference evidence="4 5" key="2">
    <citation type="submission" date="2016-05" db="EMBL/GenBank/DDBJ databases">
        <authorList>
            <person name="Naeem Raeece"/>
        </authorList>
    </citation>
    <scope>NUCLEOTIDE SEQUENCE [LARGE SCALE GENOMIC DNA]</scope>
</reference>
<dbReference type="AlphaFoldDB" id="A0A1A8VVL9"/>
<evidence type="ECO:0000256" key="1">
    <source>
        <dbReference type="SAM" id="MobiDB-lite"/>
    </source>
</evidence>
<dbReference type="EMBL" id="FLQV01000291">
    <property type="protein sequence ID" value="SBS88464.1"/>
    <property type="molecule type" value="Genomic_DNA"/>
</dbReference>
<proteinExistence type="predicted"/>
<feature type="region of interest" description="Disordered" evidence="1">
    <location>
        <begin position="404"/>
        <end position="429"/>
    </location>
</feature>
<evidence type="ECO:0000313" key="2">
    <source>
        <dbReference type="EMBL" id="SBS82878.1"/>
    </source>
</evidence>
<dbReference type="EMBL" id="FLQU01000228">
    <property type="protein sequence ID" value="SBS82878.1"/>
    <property type="molecule type" value="Genomic_DNA"/>
</dbReference>
<name>A0A1A8VVL9_PLAOA</name>